<gene>
    <name evidence="2" type="ORF">ANTHELSMS3_04581</name>
</gene>
<proteinExistence type="predicted"/>
<dbReference type="Gene3D" id="3.40.190.10">
    <property type="entry name" value="Periplasmic binding protein-like II"/>
    <property type="match status" value="2"/>
</dbReference>
<accession>A0A222EC11</accession>
<dbReference type="EMBL" id="CP022543">
    <property type="protein sequence ID" value="ASP23682.1"/>
    <property type="molecule type" value="Genomic_DNA"/>
</dbReference>
<dbReference type="KEGG" id="aht:ANTHELSMS3_04581"/>
<dbReference type="OrthoDB" id="9776669at2"/>
<feature type="chain" id="PRO_5012736426" evidence="1">
    <location>
        <begin position="25"/>
        <end position="317"/>
    </location>
</feature>
<dbReference type="NCBIfam" id="TIGR02122">
    <property type="entry name" value="TRAP_TAXI"/>
    <property type="match status" value="1"/>
</dbReference>
<protein>
    <submittedName>
        <fullName evidence="2">NMT1-like family protein</fullName>
    </submittedName>
</protein>
<feature type="signal peptide" evidence="1">
    <location>
        <begin position="1"/>
        <end position="24"/>
    </location>
</feature>
<evidence type="ECO:0000256" key="1">
    <source>
        <dbReference type="SAM" id="SignalP"/>
    </source>
</evidence>
<dbReference type="PANTHER" id="PTHR42941">
    <property type="entry name" value="SLL1037 PROTEIN"/>
    <property type="match status" value="1"/>
</dbReference>
<sequence>MNGITKIVTSAALGLLLSAAPGLSQQIVMGTGQQGSQNYGVNTGIAAVLSDNGFNISLESYGGSGSVLPLLNAGDIDVWAGGAPDLTAATEGSEYFGGMKLEDVRIVARLFGTPIGFFVKRDSGMETPADIKGKTIAWGFTSQPTLQSDVGAMLANLGLSIDDMKSVLVPSVGAGGDEFMTGNIDVGFFAIRAGKMKEIDASVGGVRFLDMDPSDAAVARMKEVVRSSDIMQVKGGEGTTGVAEDLDVYAFNQVLAVRADLPDEIVEKLIMALHDNPDAVRASKINADFDPTDMARDVTGLPWHPAAIATFQKLGLK</sequence>
<reference evidence="2 3" key="1">
    <citation type="submission" date="2017-07" db="EMBL/GenBank/DDBJ databases">
        <title>Genome Sequence of Antarctobacter heliothermus Strain SMS3 Isolated from a culture of the Diatom Skeletonema marinoi.</title>
        <authorList>
            <person name="Topel M."/>
            <person name="Pinder M.I.M."/>
            <person name="Johansson O.N."/>
            <person name="Kourtchenko O."/>
            <person name="Godhe A."/>
            <person name="Clarke A.K."/>
        </authorList>
    </citation>
    <scope>NUCLEOTIDE SEQUENCE [LARGE SCALE GENOMIC DNA]</scope>
    <source>
        <strain evidence="2 3">SMS3</strain>
        <plasmid evidence="3">Plasmid psms3-3</plasmid>
    </source>
</reference>
<name>A0A222EC11_9RHOB</name>
<keyword evidence="2" id="KW-0614">Plasmid</keyword>
<keyword evidence="1" id="KW-0732">Signal</keyword>
<evidence type="ECO:0000313" key="2">
    <source>
        <dbReference type="EMBL" id="ASP23682.1"/>
    </source>
</evidence>
<dbReference type="SUPFAM" id="SSF53850">
    <property type="entry name" value="Periplasmic binding protein-like II"/>
    <property type="match status" value="1"/>
</dbReference>
<keyword evidence="3" id="KW-1185">Reference proteome</keyword>
<evidence type="ECO:0000313" key="3">
    <source>
        <dbReference type="Proteomes" id="UP000203589"/>
    </source>
</evidence>
<organism evidence="2 3">
    <name type="scientific">Antarctobacter heliothermus</name>
    <dbReference type="NCBI Taxonomy" id="74033"/>
    <lineage>
        <taxon>Bacteria</taxon>
        <taxon>Pseudomonadati</taxon>
        <taxon>Pseudomonadota</taxon>
        <taxon>Alphaproteobacteria</taxon>
        <taxon>Rhodobacterales</taxon>
        <taxon>Roseobacteraceae</taxon>
        <taxon>Antarctobacter</taxon>
    </lineage>
</organism>
<dbReference type="Pfam" id="PF16868">
    <property type="entry name" value="NMT1_3"/>
    <property type="match status" value="1"/>
</dbReference>
<dbReference type="PANTHER" id="PTHR42941:SF1">
    <property type="entry name" value="SLL1037 PROTEIN"/>
    <property type="match status" value="1"/>
</dbReference>
<dbReference type="Proteomes" id="UP000203589">
    <property type="component" value="Plasmid pSMS3-3"/>
</dbReference>
<geneLocation type="plasmid" evidence="3">
    <name>psms3-3</name>
</geneLocation>
<dbReference type="RefSeq" id="WP_157733668.1">
    <property type="nucleotide sequence ID" value="NZ_CP022543.1"/>
</dbReference>
<dbReference type="AlphaFoldDB" id="A0A222EC11"/>
<dbReference type="InterPro" id="IPR011852">
    <property type="entry name" value="TRAP_TAXI"/>
</dbReference>